<reference evidence="3" key="1">
    <citation type="submission" date="2022-02" db="EMBL/GenBank/DDBJ databases">
        <authorList>
            <person name="Leng L."/>
        </authorList>
    </citation>
    <scope>NUCLEOTIDE SEQUENCE</scope>
    <source>
        <strain evidence="3">JI</strain>
    </source>
</reference>
<evidence type="ECO:0000256" key="1">
    <source>
        <dbReference type="ARBA" id="ARBA00022527"/>
    </source>
</evidence>
<feature type="domain" description="Histidine kinase/HSP90-like ATPase" evidence="2">
    <location>
        <begin position="18"/>
        <end position="134"/>
    </location>
</feature>
<dbReference type="SUPFAM" id="SSF55874">
    <property type="entry name" value="ATPase domain of HSP90 chaperone/DNA topoisomerase II/histidine kinase"/>
    <property type="match status" value="1"/>
</dbReference>
<keyword evidence="1" id="KW-0418">Kinase</keyword>
<evidence type="ECO:0000313" key="4">
    <source>
        <dbReference type="Proteomes" id="UP001154312"/>
    </source>
</evidence>
<dbReference type="Proteomes" id="UP001154312">
    <property type="component" value="Unassembled WGS sequence"/>
</dbReference>
<keyword evidence="1" id="KW-0723">Serine/threonine-protein kinase</keyword>
<evidence type="ECO:0000259" key="2">
    <source>
        <dbReference type="Pfam" id="PF13581"/>
    </source>
</evidence>
<gene>
    <name evidence="3" type="ORF">L7E55_13735</name>
</gene>
<dbReference type="EMBL" id="JAKOAV010000030">
    <property type="protein sequence ID" value="MDF9409404.1"/>
    <property type="molecule type" value="Genomic_DNA"/>
</dbReference>
<dbReference type="RefSeq" id="WP_277444868.1">
    <property type="nucleotide sequence ID" value="NZ_JAKOAV010000030.1"/>
</dbReference>
<proteinExistence type="predicted"/>
<dbReference type="InterPro" id="IPR036890">
    <property type="entry name" value="HATPase_C_sf"/>
</dbReference>
<keyword evidence="1" id="KW-0808">Transferase</keyword>
<keyword evidence="3" id="KW-0547">Nucleotide-binding</keyword>
<name>A0A9X4H7E1_9FIRM</name>
<organism evidence="3 4">
    <name type="scientific">Pelotomaculum isophthalicicum JI</name>
    <dbReference type="NCBI Taxonomy" id="947010"/>
    <lineage>
        <taxon>Bacteria</taxon>
        <taxon>Bacillati</taxon>
        <taxon>Bacillota</taxon>
        <taxon>Clostridia</taxon>
        <taxon>Eubacteriales</taxon>
        <taxon>Desulfotomaculaceae</taxon>
        <taxon>Pelotomaculum</taxon>
    </lineage>
</organism>
<dbReference type="GO" id="GO:0004674">
    <property type="term" value="F:protein serine/threonine kinase activity"/>
    <property type="evidence" value="ECO:0007669"/>
    <property type="project" value="UniProtKB-KW"/>
</dbReference>
<evidence type="ECO:0000313" key="3">
    <source>
        <dbReference type="EMBL" id="MDF9409404.1"/>
    </source>
</evidence>
<sequence>MAKPTVELQIPSIPGYEKVAMAAAELARLAGAGDEAALQLATAVSEACLNAMEHAHGYDSRLPVKLTFRTGPGYLEVDIADAGPPFIFPVPAPSMQNKIEGNESPRGWGLFLIQNLVNKVEVRRLPDGNLLRLTMEFPVR</sequence>
<keyword evidence="4" id="KW-1185">Reference proteome</keyword>
<comment type="caution">
    <text evidence="3">The sequence shown here is derived from an EMBL/GenBank/DDBJ whole genome shotgun (WGS) entry which is preliminary data.</text>
</comment>
<dbReference type="InterPro" id="IPR003594">
    <property type="entry name" value="HATPase_dom"/>
</dbReference>
<accession>A0A9X4H7E1</accession>
<dbReference type="InterPro" id="IPR050267">
    <property type="entry name" value="Anti-sigma-factor_SerPK"/>
</dbReference>
<dbReference type="CDD" id="cd16936">
    <property type="entry name" value="HATPase_RsbW-like"/>
    <property type="match status" value="1"/>
</dbReference>
<dbReference type="AlphaFoldDB" id="A0A9X4H7E1"/>
<protein>
    <submittedName>
        <fullName evidence="3">ATP-binding protein</fullName>
    </submittedName>
</protein>
<dbReference type="PANTHER" id="PTHR35526">
    <property type="entry name" value="ANTI-SIGMA-F FACTOR RSBW-RELATED"/>
    <property type="match status" value="1"/>
</dbReference>
<dbReference type="Pfam" id="PF13581">
    <property type="entry name" value="HATPase_c_2"/>
    <property type="match status" value="1"/>
</dbReference>
<dbReference type="Gene3D" id="3.30.565.10">
    <property type="entry name" value="Histidine kinase-like ATPase, C-terminal domain"/>
    <property type="match status" value="1"/>
</dbReference>
<dbReference type="PANTHER" id="PTHR35526:SF3">
    <property type="entry name" value="ANTI-SIGMA-F FACTOR RSBW"/>
    <property type="match status" value="1"/>
</dbReference>
<keyword evidence="3" id="KW-0067">ATP-binding</keyword>
<dbReference type="GO" id="GO:0005524">
    <property type="term" value="F:ATP binding"/>
    <property type="evidence" value="ECO:0007669"/>
    <property type="project" value="UniProtKB-KW"/>
</dbReference>